<evidence type="ECO:0000259" key="5">
    <source>
        <dbReference type="Pfam" id="PF04542"/>
    </source>
</evidence>
<dbReference type="InterPro" id="IPR014284">
    <property type="entry name" value="RNA_pol_sigma-70_dom"/>
</dbReference>
<evidence type="ECO:0000259" key="6">
    <source>
        <dbReference type="Pfam" id="PF08281"/>
    </source>
</evidence>
<dbReference type="Gene3D" id="1.10.10.10">
    <property type="entry name" value="Winged helix-like DNA-binding domain superfamily/Winged helix DNA-binding domain"/>
    <property type="match status" value="1"/>
</dbReference>
<dbReference type="RefSeq" id="WP_380594612.1">
    <property type="nucleotide sequence ID" value="NZ_JBHSDU010000001.1"/>
</dbReference>
<dbReference type="SUPFAM" id="SSF88946">
    <property type="entry name" value="Sigma2 domain of RNA polymerase sigma factors"/>
    <property type="match status" value="1"/>
</dbReference>
<evidence type="ECO:0000256" key="3">
    <source>
        <dbReference type="ARBA" id="ARBA00023082"/>
    </source>
</evidence>
<dbReference type="InterPro" id="IPR013324">
    <property type="entry name" value="RNA_pol_sigma_r3/r4-like"/>
</dbReference>
<dbReference type="PANTHER" id="PTHR43133:SF63">
    <property type="entry name" value="RNA POLYMERASE SIGMA FACTOR FECI-RELATED"/>
    <property type="match status" value="1"/>
</dbReference>
<dbReference type="InterPro" id="IPR036388">
    <property type="entry name" value="WH-like_DNA-bd_sf"/>
</dbReference>
<sequence length="184" mass="20757">MASVSNTASSTRERLDEIVRRYYAPLLSFFRKRTRNSPEVPDLVQQVFLRLAQRPDAHTVENPDAYIFQTASNALKDHYRRMSVRERHIKTSEGEDDATDLVPSDLSPERVALGREAIARLSSALRELPERTRDVFILRCVEGLKHAEVASLLGVSVRAVEKHSAKALAHLNRALTDEGVSPRE</sequence>
<feature type="domain" description="RNA polymerase sigma factor 70 region 4 type 2" evidence="6">
    <location>
        <begin position="120"/>
        <end position="171"/>
    </location>
</feature>
<evidence type="ECO:0000256" key="4">
    <source>
        <dbReference type="ARBA" id="ARBA00023163"/>
    </source>
</evidence>
<evidence type="ECO:0000313" key="8">
    <source>
        <dbReference type="Proteomes" id="UP001595904"/>
    </source>
</evidence>
<dbReference type="NCBIfam" id="TIGR02937">
    <property type="entry name" value="sigma70-ECF"/>
    <property type="match status" value="1"/>
</dbReference>
<accession>A0ABV8SK72</accession>
<dbReference type="CDD" id="cd06171">
    <property type="entry name" value="Sigma70_r4"/>
    <property type="match status" value="1"/>
</dbReference>
<keyword evidence="8" id="KW-1185">Reference proteome</keyword>
<gene>
    <name evidence="7" type="ORF">ACFPN2_02430</name>
</gene>
<dbReference type="SUPFAM" id="SSF88659">
    <property type="entry name" value="Sigma3 and sigma4 domains of RNA polymerase sigma factors"/>
    <property type="match status" value="1"/>
</dbReference>
<dbReference type="Pfam" id="PF04542">
    <property type="entry name" value="Sigma70_r2"/>
    <property type="match status" value="1"/>
</dbReference>
<reference evidence="8" key="1">
    <citation type="journal article" date="2019" name="Int. J. Syst. Evol. Microbiol.">
        <title>The Global Catalogue of Microorganisms (GCM) 10K type strain sequencing project: providing services to taxonomists for standard genome sequencing and annotation.</title>
        <authorList>
            <consortium name="The Broad Institute Genomics Platform"/>
            <consortium name="The Broad Institute Genome Sequencing Center for Infectious Disease"/>
            <person name="Wu L."/>
            <person name="Ma J."/>
        </authorList>
    </citation>
    <scope>NUCLEOTIDE SEQUENCE [LARGE SCALE GENOMIC DNA]</scope>
    <source>
        <strain evidence="8">CGMCC 1.10759</strain>
    </source>
</reference>
<evidence type="ECO:0000256" key="2">
    <source>
        <dbReference type="ARBA" id="ARBA00023015"/>
    </source>
</evidence>
<keyword evidence="4" id="KW-0804">Transcription</keyword>
<dbReference type="InterPro" id="IPR039425">
    <property type="entry name" value="RNA_pol_sigma-70-like"/>
</dbReference>
<protein>
    <submittedName>
        <fullName evidence="7">RNA polymerase sigma factor</fullName>
    </submittedName>
</protein>
<dbReference type="InterPro" id="IPR013249">
    <property type="entry name" value="RNA_pol_sigma70_r4_t2"/>
</dbReference>
<dbReference type="InterPro" id="IPR013325">
    <property type="entry name" value="RNA_pol_sigma_r2"/>
</dbReference>
<dbReference type="EMBL" id="JBHSDU010000001">
    <property type="protein sequence ID" value="MFC4307927.1"/>
    <property type="molecule type" value="Genomic_DNA"/>
</dbReference>
<organism evidence="7 8">
    <name type="scientific">Steroidobacter flavus</name>
    <dbReference type="NCBI Taxonomy" id="1842136"/>
    <lineage>
        <taxon>Bacteria</taxon>
        <taxon>Pseudomonadati</taxon>
        <taxon>Pseudomonadota</taxon>
        <taxon>Gammaproteobacteria</taxon>
        <taxon>Steroidobacterales</taxon>
        <taxon>Steroidobacteraceae</taxon>
        <taxon>Steroidobacter</taxon>
    </lineage>
</organism>
<proteinExistence type="inferred from homology"/>
<dbReference type="Proteomes" id="UP001595904">
    <property type="component" value="Unassembled WGS sequence"/>
</dbReference>
<keyword evidence="3" id="KW-0731">Sigma factor</keyword>
<name>A0ABV8SK72_9GAMM</name>
<dbReference type="Pfam" id="PF08281">
    <property type="entry name" value="Sigma70_r4_2"/>
    <property type="match status" value="1"/>
</dbReference>
<keyword evidence="2" id="KW-0805">Transcription regulation</keyword>
<comment type="similarity">
    <text evidence="1">Belongs to the sigma-70 factor family. ECF subfamily.</text>
</comment>
<evidence type="ECO:0000313" key="7">
    <source>
        <dbReference type="EMBL" id="MFC4307927.1"/>
    </source>
</evidence>
<comment type="caution">
    <text evidence="7">The sequence shown here is derived from an EMBL/GenBank/DDBJ whole genome shotgun (WGS) entry which is preliminary data.</text>
</comment>
<feature type="domain" description="RNA polymerase sigma-70 region 2" evidence="5">
    <location>
        <begin position="18"/>
        <end position="81"/>
    </location>
</feature>
<dbReference type="Gene3D" id="1.10.1740.10">
    <property type="match status" value="1"/>
</dbReference>
<evidence type="ECO:0000256" key="1">
    <source>
        <dbReference type="ARBA" id="ARBA00010641"/>
    </source>
</evidence>
<dbReference type="PANTHER" id="PTHR43133">
    <property type="entry name" value="RNA POLYMERASE ECF-TYPE SIGMA FACTO"/>
    <property type="match status" value="1"/>
</dbReference>
<dbReference type="InterPro" id="IPR007627">
    <property type="entry name" value="RNA_pol_sigma70_r2"/>
</dbReference>